<evidence type="ECO:0000313" key="3">
    <source>
        <dbReference type="Proteomes" id="UP000008370"/>
    </source>
</evidence>
<dbReference type="KEGG" id="pco:PHACADRAFT_251391"/>
<feature type="transmembrane region" description="Helical" evidence="1">
    <location>
        <begin position="12"/>
        <end position="31"/>
    </location>
</feature>
<dbReference type="OrthoDB" id="2792479at2759"/>
<gene>
    <name evidence="2" type="ORF">PHACADRAFT_251391</name>
</gene>
<dbReference type="Proteomes" id="UP000008370">
    <property type="component" value="Unassembled WGS sequence"/>
</dbReference>
<proteinExistence type="predicted"/>
<evidence type="ECO:0000256" key="1">
    <source>
        <dbReference type="SAM" id="Phobius"/>
    </source>
</evidence>
<reference evidence="2 3" key="1">
    <citation type="journal article" date="2012" name="BMC Genomics">
        <title>Comparative genomics of the white-rot fungi, Phanerochaete carnosa and P. chrysosporium, to elucidate the genetic basis of the distinct wood types they colonize.</title>
        <authorList>
            <person name="Suzuki H."/>
            <person name="MacDonald J."/>
            <person name="Syed K."/>
            <person name="Salamov A."/>
            <person name="Hori C."/>
            <person name="Aerts A."/>
            <person name="Henrissat B."/>
            <person name="Wiebenga A."/>
            <person name="vanKuyk P.A."/>
            <person name="Barry K."/>
            <person name="Lindquist E."/>
            <person name="LaButti K."/>
            <person name="Lapidus A."/>
            <person name="Lucas S."/>
            <person name="Coutinho P."/>
            <person name="Gong Y."/>
            <person name="Samejima M."/>
            <person name="Mahadevan R."/>
            <person name="Abou-Zaid M."/>
            <person name="de Vries R.P."/>
            <person name="Igarashi K."/>
            <person name="Yadav J.S."/>
            <person name="Grigoriev I.V."/>
            <person name="Master E.R."/>
        </authorList>
    </citation>
    <scope>NUCLEOTIDE SEQUENCE [LARGE SCALE GENOMIC DNA]</scope>
    <source>
        <strain evidence="2 3">HHB-10118-sp</strain>
    </source>
</reference>
<keyword evidence="1" id="KW-0812">Transmembrane</keyword>
<dbReference type="InParanoid" id="K5WEB5"/>
<sequence length="168" mass="18066">MSNSVPSPEIIPLAVLCGGLVIGGFAAVLITRKIARQRLLLELRSAAEARIVEDRLGEKPVLVDIYVGPSPDESSGDLHWTIVQPISTTFNAQVSSPHPHHTIEKRPGYLRTPLVDGNVLQVSMGISMPTPPFPNGTEAFLESCEYCIGTSDVVLCTLLGARQRLVGI</sequence>
<protein>
    <submittedName>
        <fullName evidence="2">Uncharacterized protein</fullName>
    </submittedName>
</protein>
<dbReference type="GeneID" id="18915212"/>
<accession>K5WEB5</accession>
<dbReference type="HOGENOM" id="CLU_1590391_0_0_1"/>
<evidence type="ECO:0000313" key="2">
    <source>
        <dbReference type="EMBL" id="EKM57650.1"/>
    </source>
</evidence>
<feature type="non-terminal residue" evidence="2">
    <location>
        <position position="1"/>
    </location>
</feature>
<keyword evidence="1" id="KW-0472">Membrane</keyword>
<keyword evidence="3" id="KW-1185">Reference proteome</keyword>
<dbReference type="RefSeq" id="XP_007392998.1">
    <property type="nucleotide sequence ID" value="XM_007392936.1"/>
</dbReference>
<dbReference type="AlphaFoldDB" id="K5WEB5"/>
<keyword evidence="1" id="KW-1133">Transmembrane helix</keyword>
<name>K5WEB5_PHACS</name>
<organism evidence="2 3">
    <name type="scientific">Phanerochaete carnosa (strain HHB-10118-sp)</name>
    <name type="common">White-rot fungus</name>
    <name type="synonym">Peniophora carnosa</name>
    <dbReference type="NCBI Taxonomy" id="650164"/>
    <lineage>
        <taxon>Eukaryota</taxon>
        <taxon>Fungi</taxon>
        <taxon>Dikarya</taxon>
        <taxon>Basidiomycota</taxon>
        <taxon>Agaricomycotina</taxon>
        <taxon>Agaricomycetes</taxon>
        <taxon>Polyporales</taxon>
        <taxon>Phanerochaetaceae</taxon>
        <taxon>Phanerochaete</taxon>
    </lineage>
</organism>
<dbReference type="EMBL" id="JH930470">
    <property type="protein sequence ID" value="EKM57650.1"/>
    <property type="molecule type" value="Genomic_DNA"/>
</dbReference>